<dbReference type="Proteomes" id="UP000199608">
    <property type="component" value="Unassembled WGS sequence"/>
</dbReference>
<sequence>MNQAFYHKLCITNILKGVEEGLSKYSNPSKVALIFAVHENDPVWVFDPQNVLRGHEPKLKEIYYDNGDEWRRQIKEKISNQPQGYIIPENDLELSGLISYGGSSNDFFYQMWLTDHHPDMCSIHPTERWLEQAVCLLAHDYNSRTTAINSSDYVLKNYSLQAVADYIVDERDQHLGFDSKILIPPILNDILNISKTREEGSWARGVLFFTDPQSINEVSYITKIQKHERPVISNVKHIRKLLVAVENSDRKLVSDGCTIIGITDSDIPDYAITADFMGDYGFLKLGNKKIASFFDGSFHSTTREAKMVELEELLLDSNFVTENSTLLFQLLSHLVHSAGKGRHGCTLVIDLNETPVHLSGHVLEPSISLLEPKNMKLACSFLKIDGAVHITSDLCIHGFGCLLDGKTINWENMARGARYNSALRFSAAHSRIIVVVVSADRPVSIIYNGIEINAFSHWRPVYQYTPEPVSLEKYLIGVIL</sequence>
<dbReference type="EMBL" id="FNLL01000003">
    <property type="protein sequence ID" value="SDT93629.1"/>
    <property type="molecule type" value="Genomic_DNA"/>
</dbReference>
<dbReference type="InterPro" id="IPR003390">
    <property type="entry name" value="DNA_integrity_scan_DisA_N"/>
</dbReference>
<dbReference type="Pfam" id="PF02457">
    <property type="entry name" value="DAC"/>
    <property type="match status" value="1"/>
</dbReference>
<dbReference type="Pfam" id="PF21749">
    <property type="entry name" value="DACND"/>
    <property type="match status" value="1"/>
</dbReference>
<proteinExistence type="predicted"/>
<gene>
    <name evidence="2" type="ORF">SAMN04487931_10363</name>
</gene>
<name>A0A1H2EF55_9BACT</name>
<dbReference type="RefSeq" id="WP_092231273.1">
    <property type="nucleotide sequence ID" value="NZ_FNLL01000003.1"/>
</dbReference>
<protein>
    <submittedName>
        <fullName evidence="2">DisA checkpoint controller nucleotide-binding</fullName>
    </submittedName>
</protein>
<evidence type="ECO:0000313" key="3">
    <source>
        <dbReference type="Proteomes" id="UP000199608"/>
    </source>
</evidence>
<dbReference type="InterPro" id="IPR048555">
    <property type="entry name" value="DACNH"/>
</dbReference>
<dbReference type="SUPFAM" id="SSF143597">
    <property type="entry name" value="YojJ-like"/>
    <property type="match status" value="1"/>
</dbReference>
<dbReference type="PROSITE" id="PS51794">
    <property type="entry name" value="DAC"/>
    <property type="match status" value="1"/>
</dbReference>
<evidence type="ECO:0000313" key="2">
    <source>
        <dbReference type="EMBL" id="SDT93629.1"/>
    </source>
</evidence>
<dbReference type="InterPro" id="IPR048552">
    <property type="entry name" value="DACND"/>
</dbReference>
<evidence type="ECO:0000259" key="1">
    <source>
        <dbReference type="PROSITE" id="PS51794"/>
    </source>
</evidence>
<keyword evidence="3" id="KW-1185">Reference proteome</keyword>
<dbReference type="Gene3D" id="3.40.1700.10">
    <property type="entry name" value="DNA integrity scanning protein, DisA, N-terminal domain"/>
    <property type="match status" value="1"/>
</dbReference>
<accession>A0A1H2EF55</accession>
<dbReference type="AlphaFoldDB" id="A0A1H2EF55"/>
<dbReference type="InterPro" id="IPR036888">
    <property type="entry name" value="DNA_integrity_DisA_N_sf"/>
</dbReference>
<dbReference type="Pfam" id="PF21750">
    <property type="entry name" value="DACNH"/>
    <property type="match status" value="1"/>
</dbReference>
<reference evidence="3" key="1">
    <citation type="submission" date="2016-10" db="EMBL/GenBank/DDBJ databases">
        <authorList>
            <person name="Varghese N."/>
            <person name="Submissions S."/>
        </authorList>
    </citation>
    <scope>NUCLEOTIDE SEQUENCE [LARGE SCALE GENOMIC DNA]</scope>
    <source>
        <strain evidence="3">DSM 3384</strain>
    </source>
</reference>
<organism evidence="2 3">
    <name type="scientific">Desulfobacula phenolica</name>
    <dbReference type="NCBI Taxonomy" id="90732"/>
    <lineage>
        <taxon>Bacteria</taxon>
        <taxon>Pseudomonadati</taxon>
        <taxon>Thermodesulfobacteriota</taxon>
        <taxon>Desulfobacteria</taxon>
        <taxon>Desulfobacterales</taxon>
        <taxon>Desulfobacteraceae</taxon>
        <taxon>Desulfobacula</taxon>
    </lineage>
</organism>
<feature type="domain" description="DAC" evidence="1">
    <location>
        <begin position="307"/>
        <end position="457"/>
    </location>
</feature>